<feature type="transmembrane region" description="Helical" evidence="5">
    <location>
        <begin position="165"/>
        <end position="187"/>
    </location>
</feature>
<feature type="transmembrane region" description="Helical" evidence="5">
    <location>
        <begin position="289"/>
        <end position="314"/>
    </location>
</feature>
<evidence type="ECO:0000256" key="1">
    <source>
        <dbReference type="ARBA" id="ARBA00004141"/>
    </source>
</evidence>
<accession>A0A8H5B0X0</accession>
<gene>
    <name evidence="6" type="ORF">D9611_007164</name>
</gene>
<sequence length="334" mass="36754">MSTVQLSLLRVTAVQGAVPHCRLDQVHIRPVKQIAMSNSTSLDGLSREELGKLSAYNYLPSQTVAIIMLVLFGISTIAHTGQSVYYRRWFLLPTAVLCGVLELLGWAGRLWSYHQPLNFEPFQMQITCTIIAPTPLLAATFIIFGHIINRLGNMYSRLTPKQYMILFCTFDVVSLVVQGVGGGLAATASEENGRDPRTGGNIMLGGIAFQLLVIAVFFICAIEVIYRYLKDRPVPSAVPGERGTLTPKLKIMVGALALSTIVLLIRAIYRTIELADGWTGRIISTQVYFNVLDGAMVIIAIWLLNIFHPGVFLFPELGLRDSLEKPESRASSTA</sequence>
<reference evidence="6 7" key="1">
    <citation type="journal article" date="2020" name="ISME J.">
        <title>Uncovering the hidden diversity of litter-decomposition mechanisms in mushroom-forming fungi.</title>
        <authorList>
            <person name="Floudas D."/>
            <person name="Bentzer J."/>
            <person name="Ahren D."/>
            <person name="Johansson T."/>
            <person name="Persson P."/>
            <person name="Tunlid A."/>
        </authorList>
    </citation>
    <scope>NUCLEOTIDE SEQUENCE [LARGE SCALE GENOMIC DNA]</scope>
    <source>
        <strain evidence="6 7">CBS 175.51</strain>
    </source>
</reference>
<evidence type="ECO:0000313" key="6">
    <source>
        <dbReference type="EMBL" id="KAF5314616.1"/>
    </source>
</evidence>
<dbReference type="InterPro" id="IPR007568">
    <property type="entry name" value="RTA1"/>
</dbReference>
<keyword evidence="3 5" id="KW-1133">Transmembrane helix</keyword>
<dbReference type="PANTHER" id="PTHR31465">
    <property type="entry name" value="PROTEIN RTA1-RELATED"/>
    <property type="match status" value="1"/>
</dbReference>
<feature type="transmembrane region" description="Helical" evidence="5">
    <location>
        <begin position="249"/>
        <end position="269"/>
    </location>
</feature>
<keyword evidence="4 5" id="KW-0472">Membrane</keyword>
<keyword evidence="7" id="KW-1185">Reference proteome</keyword>
<evidence type="ECO:0000256" key="5">
    <source>
        <dbReference type="SAM" id="Phobius"/>
    </source>
</evidence>
<dbReference type="GO" id="GO:0005886">
    <property type="term" value="C:plasma membrane"/>
    <property type="evidence" value="ECO:0007669"/>
    <property type="project" value="TreeGrafter"/>
</dbReference>
<dbReference type="AlphaFoldDB" id="A0A8H5B0X0"/>
<feature type="transmembrane region" description="Helical" evidence="5">
    <location>
        <begin position="58"/>
        <end position="78"/>
    </location>
</feature>
<protein>
    <recommendedName>
        <fullName evidence="8">RTA1-domain-containing protein</fullName>
    </recommendedName>
</protein>
<dbReference type="PANTHER" id="PTHR31465:SF9">
    <property type="entry name" value="SPHINGOID LONG-CHAIN BASE TRANSPORTER RSB1"/>
    <property type="match status" value="1"/>
</dbReference>
<evidence type="ECO:0000313" key="7">
    <source>
        <dbReference type="Proteomes" id="UP000541558"/>
    </source>
</evidence>
<evidence type="ECO:0008006" key="8">
    <source>
        <dbReference type="Google" id="ProtNLM"/>
    </source>
</evidence>
<dbReference type="GO" id="GO:0000324">
    <property type="term" value="C:fungal-type vacuole"/>
    <property type="evidence" value="ECO:0007669"/>
    <property type="project" value="TreeGrafter"/>
</dbReference>
<feature type="transmembrane region" description="Helical" evidence="5">
    <location>
        <begin position="124"/>
        <end position="144"/>
    </location>
</feature>
<evidence type="ECO:0000256" key="3">
    <source>
        <dbReference type="ARBA" id="ARBA00022989"/>
    </source>
</evidence>
<feature type="transmembrane region" description="Helical" evidence="5">
    <location>
        <begin position="207"/>
        <end position="229"/>
    </location>
</feature>
<comment type="caution">
    <text evidence="6">The sequence shown here is derived from an EMBL/GenBank/DDBJ whole genome shotgun (WGS) entry which is preliminary data.</text>
</comment>
<organism evidence="6 7">
    <name type="scientific">Ephemerocybe angulata</name>
    <dbReference type="NCBI Taxonomy" id="980116"/>
    <lineage>
        <taxon>Eukaryota</taxon>
        <taxon>Fungi</taxon>
        <taxon>Dikarya</taxon>
        <taxon>Basidiomycota</taxon>
        <taxon>Agaricomycotina</taxon>
        <taxon>Agaricomycetes</taxon>
        <taxon>Agaricomycetidae</taxon>
        <taxon>Agaricales</taxon>
        <taxon>Agaricineae</taxon>
        <taxon>Psathyrellaceae</taxon>
        <taxon>Ephemerocybe</taxon>
    </lineage>
</organism>
<feature type="transmembrane region" description="Helical" evidence="5">
    <location>
        <begin position="90"/>
        <end position="112"/>
    </location>
</feature>
<proteinExistence type="predicted"/>
<dbReference type="EMBL" id="JAACJK010000221">
    <property type="protein sequence ID" value="KAF5314616.1"/>
    <property type="molecule type" value="Genomic_DNA"/>
</dbReference>
<dbReference type="Proteomes" id="UP000541558">
    <property type="component" value="Unassembled WGS sequence"/>
</dbReference>
<dbReference type="Pfam" id="PF04479">
    <property type="entry name" value="RTA1"/>
    <property type="match status" value="1"/>
</dbReference>
<dbReference type="OrthoDB" id="3358017at2759"/>
<evidence type="ECO:0000256" key="2">
    <source>
        <dbReference type="ARBA" id="ARBA00022692"/>
    </source>
</evidence>
<evidence type="ECO:0000256" key="4">
    <source>
        <dbReference type="ARBA" id="ARBA00023136"/>
    </source>
</evidence>
<keyword evidence="2 5" id="KW-0812">Transmembrane</keyword>
<name>A0A8H5B0X0_9AGAR</name>
<comment type="subcellular location">
    <subcellularLocation>
        <location evidence="1">Membrane</location>
        <topology evidence="1">Multi-pass membrane protein</topology>
    </subcellularLocation>
</comment>